<evidence type="ECO:0000256" key="2">
    <source>
        <dbReference type="ARBA" id="ARBA00023274"/>
    </source>
</evidence>
<keyword evidence="6" id="KW-1185">Reference proteome</keyword>
<dbReference type="Pfam" id="PF01248">
    <property type="entry name" value="Ribosomal_L7Ae"/>
    <property type="match status" value="1"/>
</dbReference>
<dbReference type="SUPFAM" id="SSF55315">
    <property type="entry name" value="L30e-like"/>
    <property type="match status" value="1"/>
</dbReference>
<dbReference type="GO" id="GO:1990904">
    <property type="term" value="C:ribonucleoprotein complex"/>
    <property type="evidence" value="ECO:0007669"/>
    <property type="project" value="UniProtKB-KW"/>
</dbReference>
<comment type="caution">
    <text evidence="5">The sequence shown here is derived from an EMBL/GenBank/DDBJ whole genome shotgun (WGS) entry which is preliminary data.</text>
</comment>
<dbReference type="InterPro" id="IPR018492">
    <property type="entry name" value="Ribosomal_eL8/Nhp2"/>
</dbReference>
<evidence type="ECO:0000313" key="5">
    <source>
        <dbReference type="EMBL" id="PRP86549.1"/>
    </source>
</evidence>
<gene>
    <name evidence="5" type="ORF">PROFUN_05187</name>
</gene>
<dbReference type="PRINTS" id="PR00881">
    <property type="entry name" value="L7ARS6FAMILY"/>
</dbReference>
<accession>A0A2P6NRF9</accession>
<proteinExistence type="inferred from homology"/>
<feature type="region of interest" description="Disordered" evidence="3">
    <location>
        <begin position="1"/>
        <end position="96"/>
    </location>
</feature>
<dbReference type="EMBL" id="MDYQ01000029">
    <property type="protein sequence ID" value="PRP86549.1"/>
    <property type="molecule type" value="Genomic_DNA"/>
</dbReference>
<feature type="domain" description="Ribosomal protein eL8/eL30/eS12/Gadd45" evidence="4">
    <location>
        <begin position="122"/>
        <end position="213"/>
    </location>
</feature>
<feature type="compositionally biased region" description="Basic and acidic residues" evidence="3">
    <location>
        <begin position="72"/>
        <end position="85"/>
    </location>
</feature>
<sequence>MAKRKAESSDESSSSEEETKKVVETPAKKAKAAETPSKKKQESSSDDSSSEDEKSKKSKTPSKAQPTPSKKGKTEESKKSSKDVEPSTEYVSPLATPMANDALQKKILKALASGEYKANDGEQKITRKPAEKTVGRGVKEVSKRLRKDQKGIVVLAGNAYPVDVISHLPILCEDKSIPYIWLPRKEVLGSAGLKTANRSACAMFINQNEDTKDLAKEIQKLHK</sequence>
<organism evidence="5 6">
    <name type="scientific">Planoprotostelium fungivorum</name>
    <dbReference type="NCBI Taxonomy" id="1890364"/>
    <lineage>
        <taxon>Eukaryota</taxon>
        <taxon>Amoebozoa</taxon>
        <taxon>Evosea</taxon>
        <taxon>Variosea</taxon>
        <taxon>Cavosteliida</taxon>
        <taxon>Cavosteliaceae</taxon>
        <taxon>Planoprotostelium</taxon>
    </lineage>
</organism>
<keyword evidence="2" id="KW-0687">Ribonucleoprotein</keyword>
<evidence type="ECO:0000313" key="6">
    <source>
        <dbReference type="Proteomes" id="UP000241769"/>
    </source>
</evidence>
<dbReference type="InterPro" id="IPR029064">
    <property type="entry name" value="Ribosomal_eL30-like_sf"/>
</dbReference>
<comment type="similarity">
    <text evidence="1">Belongs to the eukaryotic ribosomal protein eL8 family.</text>
</comment>
<dbReference type="InterPro" id="IPR004038">
    <property type="entry name" value="Ribosomal_eL8/eL30/eS12/Gad45"/>
</dbReference>
<name>A0A2P6NRF9_9EUKA</name>
<dbReference type="Proteomes" id="UP000241769">
    <property type="component" value="Unassembled WGS sequence"/>
</dbReference>
<dbReference type="AlphaFoldDB" id="A0A2P6NRF9"/>
<protein>
    <recommendedName>
        <fullName evidence="4">Ribosomal protein eL8/eL30/eS12/Gadd45 domain-containing protein</fullName>
    </recommendedName>
</protein>
<dbReference type="OrthoDB" id="5364946at2759"/>
<dbReference type="Gene3D" id="3.30.1330.30">
    <property type="match status" value="1"/>
</dbReference>
<dbReference type="FunCoup" id="A0A2P6NRF9">
    <property type="interactions" value="332"/>
</dbReference>
<reference evidence="5 6" key="1">
    <citation type="journal article" date="2018" name="Genome Biol. Evol.">
        <title>Multiple Roots of Fruiting Body Formation in Amoebozoa.</title>
        <authorList>
            <person name="Hillmann F."/>
            <person name="Forbes G."/>
            <person name="Novohradska S."/>
            <person name="Ferling I."/>
            <person name="Riege K."/>
            <person name="Groth M."/>
            <person name="Westermann M."/>
            <person name="Marz M."/>
            <person name="Spaller T."/>
            <person name="Winckler T."/>
            <person name="Schaap P."/>
            <person name="Glockner G."/>
        </authorList>
    </citation>
    <scope>NUCLEOTIDE SEQUENCE [LARGE SCALE GENOMIC DNA]</scope>
    <source>
        <strain evidence="5 6">Jena</strain>
    </source>
</reference>
<evidence type="ECO:0000256" key="1">
    <source>
        <dbReference type="ARBA" id="ARBA00007337"/>
    </source>
</evidence>
<dbReference type="STRING" id="1890364.A0A2P6NRF9"/>
<dbReference type="InParanoid" id="A0A2P6NRF9"/>
<evidence type="ECO:0000259" key="4">
    <source>
        <dbReference type="Pfam" id="PF01248"/>
    </source>
</evidence>
<feature type="compositionally biased region" description="Basic and acidic residues" evidence="3">
    <location>
        <begin position="17"/>
        <end position="27"/>
    </location>
</feature>
<evidence type="ECO:0000256" key="3">
    <source>
        <dbReference type="SAM" id="MobiDB-lite"/>
    </source>
</evidence>